<gene>
    <name evidence="4" type="ORF">G5C65_14485</name>
</gene>
<feature type="signal peptide" evidence="3">
    <location>
        <begin position="1"/>
        <end position="29"/>
    </location>
</feature>
<accession>A0A6G4WY30</accession>
<feature type="chain" id="PRO_5026229044" description="V8-like Glu-specific endopeptidase" evidence="3">
    <location>
        <begin position="30"/>
        <end position="431"/>
    </location>
</feature>
<dbReference type="PROSITE" id="PS51257">
    <property type="entry name" value="PROKAR_LIPOPROTEIN"/>
    <property type="match status" value="1"/>
</dbReference>
<feature type="region of interest" description="Disordered" evidence="2">
    <location>
        <begin position="30"/>
        <end position="95"/>
    </location>
</feature>
<evidence type="ECO:0000256" key="3">
    <source>
        <dbReference type="SAM" id="SignalP"/>
    </source>
</evidence>
<feature type="region of interest" description="Disordered" evidence="2">
    <location>
        <begin position="132"/>
        <end position="176"/>
    </location>
</feature>
<reference evidence="4 5" key="1">
    <citation type="submission" date="2020-02" db="EMBL/GenBank/DDBJ databases">
        <title>Whole-genome analyses of novel actinobacteria.</title>
        <authorList>
            <person name="Sahin N."/>
            <person name="Tatar D."/>
        </authorList>
    </citation>
    <scope>NUCLEOTIDE SEQUENCE [LARGE SCALE GENOMIC DNA]</scope>
    <source>
        <strain evidence="4 5">SB3404</strain>
    </source>
</reference>
<dbReference type="AlphaFoldDB" id="A0A6G4WY30"/>
<dbReference type="PANTHER" id="PTHR15462:SF19">
    <property type="entry name" value="PEPTIDASE S1 DOMAIN-CONTAINING PROTEIN"/>
    <property type="match status" value="1"/>
</dbReference>
<dbReference type="EMBL" id="JAAKZZ010000123">
    <property type="protein sequence ID" value="NGO69540.1"/>
    <property type="molecule type" value="Genomic_DNA"/>
</dbReference>
<feature type="compositionally biased region" description="Basic and acidic residues" evidence="2">
    <location>
        <begin position="132"/>
        <end position="143"/>
    </location>
</feature>
<protein>
    <recommendedName>
        <fullName evidence="6">V8-like Glu-specific endopeptidase</fullName>
    </recommendedName>
</protein>
<keyword evidence="1 3" id="KW-0732">Signal</keyword>
<dbReference type="InterPro" id="IPR050966">
    <property type="entry name" value="Glutamyl_endopeptidase"/>
</dbReference>
<dbReference type="PANTHER" id="PTHR15462">
    <property type="entry name" value="SERINE PROTEASE"/>
    <property type="match status" value="1"/>
</dbReference>
<evidence type="ECO:0000256" key="1">
    <source>
        <dbReference type="ARBA" id="ARBA00022729"/>
    </source>
</evidence>
<dbReference type="SUPFAM" id="SSF50494">
    <property type="entry name" value="Trypsin-like serine proteases"/>
    <property type="match status" value="1"/>
</dbReference>
<sequence>MSLIRRTGSGRRAMAAAAAVAALALTATACDSGGGEDDASGKDDGSRSGASASPGGGDSGSSGDGGDAADKAKDAKDRLGLPDDLPDDLPTSLKDLDKWRDGAWKNWDKERWLREAADFFNPYIEDHWKPSRMRKAEDNEKRVPANVRNTSGSASSGGGGGGSSAAPSPVRAKSVPTPYTRHAAPAGKIFMDTPQGPMVCSGTVVKDPRSPGKSNLVATAGHCVHSGRSGGWLRNISFIPAYNNTGLSPSAVRSAGPRQVAPYGQWWVKWAQTTNYWIQKGAKAGGGGAQQDFAVLRVEPVNKTGKSLEETVGAAVKVNFQAPSASRAPGVSSYGYPAAPPFNGARMYRCTDRPGTLTLDRTQPPLYRIGCTMTGGSSGGPWLVKGAGGKAELVSVNSIGPRPATWLAGPRLGATAKGVFDAISKKYAGRG</sequence>
<dbReference type="InterPro" id="IPR043504">
    <property type="entry name" value="Peptidase_S1_PA_chymotrypsin"/>
</dbReference>
<name>A0A6G4WY30_9ACTN</name>
<keyword evidence="5" id="KW-1185">Reference proteome</keyword>
<evidence type="ECO:0000313" key="4">
    <source>
        <dbReference type="EMBL" id="NGO69540.1"/>
    </source>
</evidence>
<dbReference type="InterPro" id="IPR009003">
    <property type="entry name" value="Peptidase_S1_PA"/>
</dbReference>
<organism evidence="4 5">
    <name type="scientific">Streptomyces boncukensis</name>
    <dbReference type="NCBI Taxonomy" id="2711219"/>
    <lineage>
        <taxon>Bacteria</taxon>
        <taxon>Bacillati</taxon>
        <taxon>Actinomycetota</taxon>
        <taxon>Actinomycetes</taxon>
        <taxon>Kitasatosporales</taxon>
        <taxon>Streptomycetaceae</taxon>
        <taxon>Streptomyces</taxon>
    </lineage>
</organism>
<proteinExistence type="predicted"/>
<feature type="compositionally biased region" description="Basic and acidic residues" evidence="2">
    <location>
        <begin position="68"/>
        <end position="81"/>
    </location>
</feature>
<evidence type="ECO:0000256" key="2">
    <source>
        <dbReference type="SAM" id="MobiDB-lite"/>
    </source>
</evidence>
<feature type="compositionally biased region" description="Gly residues" evidence="2">
    <location>
        <begin position="54"/>
        <end position="66"/>
    </location>
</feature>
<comment type="caution">
    <text evidence="4">The sequence shown here is derived from an EMBL/GenBank/DDBJ whole genome shotgun (WGS) entry which is preliminary data.</text>
</comment>
<dbReference type="Gene3D" id="2.40.10.10">
    <property type="entry name" value="Trypsin-like serine proteases"/>
    <property type="match status" value="2"/>
</dbReference>
<evidence type="ECO:0008006" key="6">
    <source>
        <dbReference type="Google" id="ProtNLM"/>
    </source>
</evidence>
<dbReference type="Proteomes" id="UP000477722">
    <property type="component" value="Unassembled WGS sequence"/>
</dbReference>
<evidence type="ECO:0000313" key="5">
    <source>
        <dbReference type="Proteomes" id="UP000477722"/>
    </source>
</evidence>